<feature type="region of interest" description="Disordered" evidence="1">
    <location>
        <begin position="99"/>
        <end position="121"/>
    </location>
</feature>
<feature type="compositionally biased region" description="Basic and acidic residues" evidence="1">
    <location>
        <begin position="99"/>
        <end position="110"/>
    </location>
</feature>
<evidence type="ECO:0000256" key="1">
    <source>
        <dbReference type="SAM" id="MobiDB-lite"/>
    </source>
</evidence>
<reference evidence="2 3" key="1">
    <citation type="submission" date="2021-06" db="EMBL/GenBank/DDBJ databases">
        <title>Bacillus sp. RD4P76, an endophyte from a halophyte.</title>
        <authorList>
            <person name="Sun J.-Q."/>
        </authorList>
    </citation>
    <scope>NUCLEOTIDE SEQUENCE [LARGE SCALE GENOMIC DNA]</scope>
    <source>
        <strain evidence="2 3">JCM 17098</strain>
    </source>
</reference>
<sequence>MQRKKSLTTTQLQQKVIHLQSELSKCRQKIADYQNNYHYQLLEELKEKNQVLESRNKLLERSFKEVHEEKDRKEKENAELIEKLDEVNKMRDALNEELESLKENNKHSDNNSEVLSSEDSTIDNEGVDWFTRNVQKEAQQRKYKKN</sequence>
<comment type="caution">
    <text evidence="2">The sequence shown here is derived from an EMBL/GenBank/DDBJ whole genome shotgun (WGS) entry which is preliminary data.</text>
</comment>
<dbReference type="Proteomes" id="UP000790580">
    <property type="component" value="Unassembled WGS sequence"/>
</dbReference>
<proteinExistence type="predicted"/>
<dbReference type="RefSeq" id="WP_088075943.1">
    <property type="nucleotide sequence ID" value="NZ_JAHQCR010000083.1"/>
</dbReference>
<name>A0ABS6JYF6_9BACI</name>
<dbReference type="EMBL" id="JAHQCR010000083">
    <property type="protein sequence ID" value="MBU9723621.1"/>
    <property type="molecule type" value="Genomic_DNA"/>
</dbReference>
<protein>
    <submittedName>
        <fullName evidence="2">Uncharacterized protein</fullName>
    </submittedName>
</protein>
<organism evidence="2 3">
    <name type="scientific">Evansella alkalicola</name>
    <dbReference type="NCBI Taxonomy" id="745819"/>
    <lineage>
        <taxon>Bacteria</taxon>
        <taxon>Bacillati</taxon>
        <taxon>Bacillota</taxon>
        <taxon>Bacilli</taxon>
        <taxon>Bacillales</taxon>
        <taxon>Bacillaceae</taxon>
        <taxon>Evansella</taxon>
    </lineage>
</organism>
<gene>
    <name evidence="2" type="ORF">KS407_19570</name>
</gene>
<evidence type="ECO:0000313" key="3">
    <source>
        <dbReference type="Proteomes" id="UP000790580"/>
    </source>
</evidence>
<keyword evidence="3" id="KW-1185">Reference proteome</keyword>
<accession>A0ABS6JYF6</accession>
<evidence type="ECO:0000313" key="2">
    <source>
        <dbReference type="EMBL" id="MBU9723621.1"/>
    </source>
</evidence>